<dbReference type="AlphaFoldDB" id="A0AA38P6F9"/>
<sequence>MALLSESASGSPAASLAHISTSINTSPSIPYPRSTSEQYWAARALTAETLLVARKEHSEHLKNITATQETKRSNEVTRLTKMYDARLVKLERLLVILLSLLCLFAFFTFVSNFSLVRGAQRSHGARSQWAHFTIPILSPFASVVENEVSVIGSKTIFGFCLIIAGLAYFLLRFWISSRKYQHAP</sequence>
<proteinExistence type="predicted"/>
<keyword evidence="1" id="KW-0812">Transmembrane</keyword>
<keyword evidence="3" id="KW-1185">Reference proteome</keyword>
<keyword evidence="1" id="KW-0472">Membrane</keyword>
<evidence type="ECO:0000313" key="3">
    <source>
        <dbReference type="Proteomes" id="UP001163846"/>
    </source>
</evidence>
<dbReference type="Proteomes" id="UP001163846">
    <property type="component" value="Unassembled WGS sequence"/>
</dbReference>
<keyword evidence="1" id="KW-1133">Transmembrane helix</keyword>
<feature type="transmembrane region" description="Helical" evidence="1">
    <location>
        <begin position="156"/>
        <end position="175"/>
    </location>
</feature>
<dbReference type="EMBL" id="MU806261">
    <property type="protein sequence ID" value="KAJ3837218.1"/>
    <property type="molecule type" value="Genomic_DNA"/>
</dbReference>
<protein>
    <submittedName>
        <fullName evidence="2">Uncharacterized protein</fullName>
    </submittedName>
</protein>
<evidence type="ECO:0000313" key="2">
    <source>
        <dbReference type="EMBL" id="KAJ3837218.1"/>
    </source>
</evidence>
<evidence type="ECO:0000256" key="1">
    <source>
        <dbReference type="SAM" id="Phobius"/>
    </source>
</evidence>
<organism evidence="2 3">
    <name type="scientific">Lentinula raphanica</name>
    <dbReference type="NCBI Taxonomy" id="153919"/>
    <lineage>
        <taxon>Eukaryota</taxon>
        <taxon>Fungi</taxon>
        <taxon>Dikarya</taxon>
        <taxon>Basidiomycota</taxon>
        <taxon>Agaricomycotina</taxon>
        <taxon>Agaricomycetes</taxon>
        <taxon>Agaricomycetidae</taxon>
        <taxon>Agaricales</taxon>
        <taxon>Marasmiineae</taxon>
        <taxon>Omphalotaceae</taxon>
        <taxon>Lentinula</taxon>
    </lineage>
</organism>
<accession>A0AA38P6F9</accession>
<name>A0AA38P6F9_9AGAR</name>
<comment type="caution">
    <text evidence="2">The sequence shown here is derived from an EMBL/GenBank/DDBJ whole genome shotgun (WGS) entry which is preliminary data.</text>
</comment>
<feature type="transmembrane region" description="Helical" evidence="1">
    <location>
        <begin position="93"/>
        <end position="116"/>
    </location>
</feature>
<gene>
    <name evidence="2" type="ORF">F5878DRAFT_539773</name>
</gene>
<reference evidence="2" key="1">
    <citation type="submission" date="2022-08" db="EMBL/GenBank/DDBJ databases">
        <authorList>
            <consortium name="DOE Joint Genome Institute"/>
            <person name="Min B."/>
            <person name="Riley R."/>
            <person name="Sierra-Patev S."/>
            <person name="Naranjo-Ortiz M."/>
            <person name="Looney B."/>
            <person name="Konkel Z."/>
            <person name="Slot J.C."/>
            <person name="Sakamoto Y."/>
            <person name="Steenwyk J.L."/>
            <person name="Rokas A."/>
            <person name="Carro J."/>
            <person name="Camarero S."/>
            <person name="Ferreira P."/>
            <person name="Molpeceres G."/>
            <person name="Ruiz-Duenas F.J."/>
            <person name="Serrano A."/>
            <person name="Henrissat B."/>
            <person name="Drula E."/>
            <person name="Hughes K.W."/>
            <person name="Mata J.L."/>
            <person name="Ishikawa N.K."/>
            <person name="Vargas-Isla R."/>
            <person name="Ushijima S."/>
            <person name="Smith C.A."/>
            <person name="Ahrendt S."/>
            <person name="Andreopoulos W."/>
            <person name="He G."/>
            <person name="Labutti K."/>
            <person name="Lipzen A."/>
            <person name="Ng V."/>
            <person name="Sandor L."/>
            <person name="Barry K."/>
            <person name="Martinez A.T."/>
            <person name="Xiao Y."/>
            <person name="Gibbons J.G."/>
            <person name="Terashima K."/>
            <person name="Hibbett D.S."/>
            <person name="Grigoriev I.V."/>
        </authorList>
    </citation>
    <scope>NUCLEOTIDE SEQUENCE</scope>
    <source>
        <strain evidence="2">TFB9207</strain>
    </source>
</reference>